<gene>
    <name evidence="16" type="ORF">D4764_17G0002060</name>
</gene>
<evidence type="ECO:0000259" key="15">
    <source>
        <dbReference type="PROSITE" id="PS50238"/>
    </source>
</evidence>
<feature type="region of interest" description="Disordered" evidence="12">
    <location>
        <begin position="906"/>
        <end position="1042"/>
    </location>
</feature>
<dbReference type="SMART" id="SM00324">
    <property type="entry name" value="RhoGAP"/>
    <property type="match status" value="1"/>
</dbReference>
<dbReference type="SUPFAM" id="SSF50156">
    <property type="entry name" value="PDZ domain-like"/>
    <property type="match status" value="1"/>
</dbReference>
<dbReference type="GO" id="GO:0005856">
    <property type="term" value="C:cytoskeleton"/>
    <property type="evidence" value="ECO:0007669"/>
    <property type="project" value="UniProtKB-SubCell"/>
</dbReference>
<feature type="region of interest" description="Disordered" evidence="12">
    <location>
        <begin position="1986"/>
        <end position="2048"/>
    </location>
</feature>
<keyword evidence="8" id="KW-0333">Golgi apparatus</keyword>
<feature type="compositionally biased region" description="Polar residues" evidence="12">
    <location>
        <begin position="1495"/>
        <end position="1510"/>
    </location>
</feature>
<dbReference type="InterPro" id="IPR000198">
    <property type="entry name" value="RhoGAP_dom"/>
</dbReference>
<dbReference type="PROSITE" id="PS50003">
    <property type="entry name" value="PH_DOMAIN"/>
    <property type="match status" value="1"/>
</dbReference>
<feature type="compositionally biased region" description="Polar residues" evidence="12">
    <location>
        <begin position="477"/>
        <end position="494"/>
    </location>
</feature>
<dbReference type="CDD" id="cd06756">
    <property type="entry name" value="PDZ_ARHGAP21_23-like"/>
    <property type="match status" value="1"/>
</dbReference>
<evidence type="ECO:0000256" key="10">
    <source>
        <dbReference type="ARBA" id="ARBA00023212"/>
    </source>
</evidence>
<feature type="compositionally biased region" description="Basic and acidic residues" evidence="12">
    <location>
        <begin position="1023"/>
        <end position="1034"/>
    </location>
</feature>
<feature type="compositionally biased region" description="Polar residues" evidence="12">
    <location>
        <begin position="1642"/>
        <end position="1675"/>
    </location>
</feature>
<feature type="region of interest" description="Disordered" evidence="12">
    <location>
        <begin position="459"/>
        <end position="494"/>
    </location>
</feature>
<comment type="caution">
    <text evidence="16">The sequence shown here is derived from an EMBL/GenBank/DDBJ whole genome shotgun (WGS) entry which is preliminary data.</text>
</comment>
<feature type="region of interest" description="Disordered" evidence="12">
    <location>
        <begin position="815"/>
        <end position="838"/>
    </location>
</feature>
<dbReference type="GO" id="GO:0000139">
    <property type="term" value="C:Golgi membrane"/>
    <property type="evidence" value="ECO:0007669"/>
    <property type="project" value="UniProtKB-SubCell"/>
</dbReference>
<dbReference type="InterPro" id="IPR011993">
    <property type="entry name" value="PH-like_dom_sf"/>
</dbReference>
<feature type="region of interest" description="Disordered" evidence="12">
    <location>
        <begin position="381"/>
        <end position="445"/>
    </location>
</feature>
<feature type="region of interest" description="Disordered" evidence="12">
    <location>
        <begin position="1907"/>
        <end position="1926"/>
    </location>
</feature>
<dbReference type="GO" id="GO:0005096">
    <property type="term" value="F:GTPase activator activity"/>
    <property type="evidence" value="ECO:0007669"/>
    <property type="project" value="UniProtKB-KW"/>
</dbReference>
<dbReference type="Pfam" id="PF17820">
    <property type="entry name" value="PDZ_6"/>
    <property type="match status" value="1"/>
</dbReference>
<feature type="compositionally biased region" description="Basic residues" evidence="12">
    <location>
        <begin position="1615"/>
        <end position="1624"/>
    </location>
</feature>
<feature type="compositionally biased region" description="Basic and acidic residues" evidence="12">
    <location>
        <begin position="989"/>
        <end position="1012"/>
    </location>
</feature>
<dbReference type="InterPro" id="IPR001478">
    <property type="entry name" value="PDZ"/>
</dbReference>
<feature type="domain" description="Rho-GAP" evidence="15">
    <location>
        <begin position="1269"/>
        <end position="1462"/>
    </location>
</feature>
<dbReference type="CDD" id="cd04395">
    <property type="entry name" value="RhoGAP_ARHGAP21"/>
    <property type="match status" value="1"/>
</dbReference>
<feature type="compositionally biased region" description="Low complexity" evidence="12">
    <location>
        <begin position="1183"/>
        <end position="1198"/>
    </location>
</feature>
<dbReference type="GO" id="GO:0005543">
    <property type="term" value="F:phospholipid binding"/>
    <property type="evidence" value="ECO:0007669"/>
    <property type="project" value="InterPro"/>
</dbReference>
<feature type="region of interest" description="Disordered" evidence="12">
    <location>
        <begin position="104"/>
        <end position="135"/>
    </location>
</feature>
<feature type="compositionally biased region" description="Basic residues" evidence="12">
    <location>
        <begin position="1916"/>
        <end position="1926"/>
    </location>
</feature>
<dbReference type="CDD" id="cd01253">
    <property type="entry name" value="PH_ARHGAP21-like"/>
    <property type="match status" value="1"/>
</dbReference>
<evidence type="ECO:0000256" key="9">
    <source>
        <dbReference type="ARBA" id="ARBA00023136"/>
    </source>
</evidence>
<evidence type="ECO:0000313" key="17">
    <source>
        <dbReference type="Proteomes" id="UP000324091"/>
    </source>
</evidence>
<dbReference type="SMART" id="SM00228">
    <property type="entry name" value="PDZ"/>
    <property type="match status" value="1"/>
</dbReference>
<dbReference type="Pfam" id="PF00620">
    <property type="entry name" value="RhoGAP"/>
    <property type="match status" value="1"/>
</dbReference>
<dbReference type="Gene3D" id="2.30.42.10">
    <property type="match status" value="1"/>
</dbReference>
<keyword evidence="6" id="KW-0963">Cytoplasm</keyword>
<feature type="compositionally biased region" description="Basic and acidic residues" evidence="12">
    <location>
        <begin position="1222"/>
        <end position="1244"/>
    </location>
</feature>
<dbReference type="GO" id="GO:0007165">
    <property type="term" value="P:signal transduction"/>
    <property type="evidence" value="ECO:0007669"/>
    <property type="project" value="InterPro"/>
</dbReference>
<evidence type="ECO:0000256" key="4">
    <source>
        <dbReference type="ARBA" id="ARBA00004395"/>
    </source>
</evidence>
<dbReference type="SUPFAM" id="SSF48350">
    <property type="entry name" value="GTPase activation domain, GAP"/>
    <property type="match status" value="1"/>
</dbReference>
<dbReference type="SUPFAM" id="SSF50729">
    <property type="entry name" value="PH domain-like"/>
    <property type="match status" value="1"/>
</dbReference>
<keyword evidence="9" id="KW-0472">Membrane</keyword>
<feature type="region of interest" description="Disordered" evidence="12">
    <location>
        <begin position="528"/>
        <end position="596"/>
    </location>
</feature>
<feature type="region of interest" description="Disordered" evidence="12">
    <location>
        <begin position="1727"/>
        <end position="1883"/>
    </location>
</feature>
<dbReference type="InterPro" id="IPR001849">
    <property type="entry name" value="PH_domain"/>
</dbReference>
<sequence>MLAQRNGLPPGCKPVPLQDRPDLPDVDKTTPGCCSFSPSPSSGGCPWARLAGVDGCLSEPYCLWFQFLARAYWGEVELGLASPNHSVSWARFKDASRKNCVRFRAKQKDGRDQSETAATASPGPEEEPFSWPGPKTLRLRRTSQGFGFTLRHFIVYPPESAVHNSLKDEENGSRGRPRNRLEPMDTIFVKQVKEGGPAHRAGLCTGDRIVKVNGESIIGKTYSQVIALIQNSDASLELCVMPKDEDILQLFAVREMSLANPEGGTRQQRRCSRNPTPQAYSQDAYLKGNEAYSGNAQNIPEPPPICYPRIEVKAAGMAQMSESGAVGEMLPASAQGPGRQGGAAEKSYRVEIPVPPSPTASQQTLKSQGAVCVCSENSRTAPVSMDPVERGPRVARAGPSHRTEENRYSPPAASVKSKPFIPSVPGGAQLQHPSSHPTESPVFYPSSSLRTGSIFSDRLSSPVRSSINPASPDAFSNDLNHYSPSPPSTSQHQNIDWKNYTTYKDYIDAKRLHTYGCRTIQERLDSLRAASSSSSAYSQQRTPPPPSSSPRGAPESQVKRRSTSTDRGVETSGRSTARAPLRSASQERLWGGTERTVPVRNWPRSASEDALPFSSPVGFAKPRARSCDYLGKQPGEAGVASGGDRAGFEDRLRLFRGEEARVPRQGATVTALPYLNRNLPGKEEEGQGSVLPYSPVAAPVFTKGKTDSRTDCVILRPSRLPVKNSISDPSTILSTVKTTEPLKDQRANIIGNHISYPSPLHLQLRGRADSLKMESRAEVGLTARSSSCSGPSSKLPMQRHSEGVAALSSFGSTAINGDVNQKPTPGAPARANGGRFQGVEGPDATIVVLRRDKNYGPPLVRPPPYALALDVGQKDTTPKSPPLVKAGSLDGAMCWMSDSCRERHHRRLGDTRHKSKHLDDSLDSIPFIDEPSSPSVDLDSSPIPASAVISGAPTVTTIPPSPTSPSSLIRRQLSHDHDSLRLTIIESDSGTKTERSKSYDEGLDNYREEGRGRSLIPGLKSLRKVDRSSEDSGSRGDSSSDVFCDATKEGPLQFKQLSADKNKRVGGGMRPWKQMYAVLRGHYLCLYKDRREGHAHANCQTVEEPLPISIRSCLIDISYSDTKRKNVLRLTTSDCEYLFQAEDREDMLAWIRVIQENGNLDEENAAFTSHDLISRKIREYKTLTSPTSSKTEPSPKSSRQSLSIKHTLLGGKGEPKAPSPHSKPEQDRKSLHKDDTSPPKDKGTWRKGIPGLMRKPFEKKPSPGVTFGVRLDDCPPAQNNKFVPLIVEVCCNLVEERGLEYTGIYRVPGNNAAISNMQEELNNKGMNDIDPRDDKWRDLNVISSLLKSFFRKLPEPLFTNDKYADFIEANRTEDPVERLKVLKRLLHELPAHHYETLKFLSAHLKTVAENSEKNKMEPRNLAIVFGPTLVRTTDDNMTHMVTHMPDQYRIVETLIQNYDWFFTEEGNGEPVTVSREESAVESQPVPNIDHLLTNIGRTGTSQGEVSDSPTSDSAKSKASGSWGSAKDPCTRDLLVSSIFAAASRKRRKSKEKPQPSSSDDDLDSVFLKKEIPGQKANAHHLLQTEAQSRLGPKTTLPARAEERKENGKTVELAPKAKREHRKSIFLKGTTPPRHPSPCPSPNIYQSVPQGKSSSSDPPSQFDENTSDLGTMSSGASVPRSRPKKWSAGMSADLPAGAVPGSGGSAGAEVSSITSDYSTTSSITFLTGAESGALSPELHGGEEADDERSELISEGRPMETDSESDFPVFAPDGGNSHSTPRSGQSLEKSELRGEAQGGTAGKLEARRLFPTQRMIECDTLSRRWSLRQKTDSESSVEGLTGGREGNEAKESSTRLSRVLGVIKKGRPASSVSSSPRSEPERHDAAWHLKITERLKFRLRTSADDMFTQKNRTPDARGKKKSIRRRHTMGGQRDFAELAIINDWREQGGVDQAAELSALDRLKPRCSSQDFSIRDWISRDRCRDSVSSVEVAPRAVPEDDHQENQDATAEGPRSPAPPNTQPLPGEHVNGGGLQSKNKGNLGVDPHPHKLSGAQVVRSRFYQYL</sequence>
<dbReference type="GO" id="GO:0070161">
    <property type="term" value="C:anchoring junction"/>
    <property type="evidence" value="ECO:0007669"/>
    <property type="project" value="UniProtKB-SubCell"/>
</dbReference>
<keyword evidence="10" id="KW-0206">Cytoskeleton</keyword>
<feature type="region of interest" description="Disordered" evidence="12">
    <location>
        <begin position="1208"/>
        <end position="1260"/>
    </location>
</feature>
<evidence type="ECO:0000256" key="7">
    <source>
        <dbReference type="ARBA" id="ARBA00022949"/>
    </source>
</evidence>
<organism evidence="16 17">
    <name type="scientific">Takifugu flavidus</name>
    <name type="common">sansaifugu</name>
    <dbReference type="NCBI Taxonomy" id="433684"/>
    <lineage>
        <taxon>Eukaryota</taxon>
        <taxon>Metazoa</taxon>
        <taxon>Chordata</taxon>
        <taxon>Craniata</taxon>
        <taxon>Vertebrata</taxon>
        <taxon>Euteleostomi</taxon>
        <taxon>Actinopterygii</taxon>
        <taxon>Neopterygii</taxon>
        <taxon>Teleostei</taxon>
        <taxon>Neoteleostei</taxon>
        <taxon>Acanthomorphata</taxon>
        <taxon>Eupercaria</taxon>
        <taxon>Tetraodontiformes</taxon>
        <taxon>Tetradontoidea</taxon>
        <taxon>Tetraodontidae</taxon>
        <taxon>Takifugu</taxon>
    </lineage>
</organism>
<feature type="compositionally biased region" description="Low complexity" evidence="12">
    <location>
        <begin position="929"/>
        <end position="942"/>
    </location>
</feature>
<dbReference type="SMART" id="SM00233">
    <property type="entry name" value="PH"/>
    <property type="match status" value="1"/>
</dbReference>
<protein>
    <submittedName>
        <fullName evidence="16">Rho GTPase-activating protein 21</fullName>
    </submittedName>
</protein>
<evidence type="ECO:0000256" key="3">
    <source>
        <dbReference type="ARBA" id="ARBA00004284"/>
    </source>
</evidence>
<dbReference type="PROSITE" id="PS50238">
    <property type="entry name" value="RHOGAP"/>
    <property type="match status" value="1"/>
</dbReference>
<feature type="compositionally biased region" description="Low complexity" evidence="12">
    <location>
        <begin position="529"/>
        <end position="538"/>
    </location>
</feature>
<dbReference type="GO" id="GO:0030659">
    <property type="term" value="C:cytoplasmic vesicle membrane"/>
    <property type="evidence" value="ECO:0007669"/>
    <property type="project" value="UniProtKB-SubCell"/>
</dbReference>
<feature type="region of interest" description="Disordered" evidence="12">
    <location>
        <begin position="1"/>
        <end position="24"/>
    </location>
</feature>
<feature type="domain" description="PDZ" evidence="14">
    <location>
        <begin position="136"/>
        <end position="244"/>
    </location>
</feature>
<dbReference type="InterPro" id="IPR041489">
    <property type="entry name" value="PDZ_6"/>
</dbReference>
<dbReference type="InterPro" id="IPR008936">
    <property type="entry name" value="Rho_GTPase_activation_prot"/>
</dbReference>
<name>A0A5C6NTX4_9TELE</name>
<feature type="compositionally biased region" description="Basic and acidic residues" evidence="12">
    <location>
        <begin position="908"/>
        <end position="920"/>
    </location>
</feature>
<dbReference type="Proteomes" id="UP000324091">
    <property type="component" value="Chromosome 17"/>
</dbReference>
<feature type="compositionally biased region" description="Polar residues" evidence="12">
    <location>
        <begin position="459"/>
        <end position="469"/>
    </location>
</feature>
<feature type="region of interest" description="Disordered" evidence="12">
    <location>
        <begin position="1543"/>
        <end position="1711"/>
    </location>
</feature>
<keyword evidence="5" id="KW-0343">GTPase activation</keyword>
<proteinExistence type="predicted"/>
<evidence type="ECO:0000256" key="5">
    <source>
        <dbReference type="ARBA" id="ARBA00022468"/>
    </source>
</evidence>
<dbReference type="PANTHER" id="PTHR23175:SF16">
    <property type="entry name" value="RHO GTPASE-ACTIVATING PROTEIN 21"/>
    <property type="match status" value="1"/>
</dbReference>
<dbReference type="PANTHER" id="PTHR23175">
    <property type="entry name" value="PDZ DOMAIN-CONTAINING PROTEIN"/>
    <property type="match status" value="1"/>
</dbReference>
<comment type="subcellular location">
    <subcellularLocation>
        <location evidence="2">Cell junction</location>
    </subcellularLocation>
    <subcellularLocation>
        <location evidence="1">Cytoplasm</location>
        <location evidence="1">Cytoskeleton</location>
    </subcellularLocation>
    <subcellularLocation>
        <location evidence="3">Cytoplasmic vesicle membrane</location>
        <topology evidence="3">Peripheral membrane protein</topology>
    </subcellularLocation>
    <subcellularLocation>
        <location evidence="4">Golgi apparatus membrane</location>
        <topology evidence="4">Peripheral membrane protein</topology>
    </subcellularLocation>
</comment>
<evidence type="ECO:0000256" key="6">
    <source>
        <dbReference type="ARBA" id="ARBA00022490"/>
    </source>
</evidence>
<evidence type="ECO:0000256" key="2">
    <source>
        <dbReference type="ARBA" id="ARBA00004282"/>
    </source>
</evidence>
<dbReference type="FunFam" id="2.30.42.10:FF:000066">
    <property type="entry name" value="Rho GTPase activating protein 21"/>
    <property type="match status" value="1"/>
</dbReference>
<dbReference type="InterPro" id="IPR041681">
    <property type="entry name" value="PH_9"/>
</dbReference>
<keyword evidence="7" id="KW-0965">Cell junction</keyword>
<dbReference type="FunFam" id="1.10.555.10:FF:000014">
    <property type="entry name" value="Rho GTPase activating protein 21"/>
    <property type="match status" value="1"/>
</dbReference>
<feature type="compositionally biased region" description="Basic and acidic residues" evidence="12">
    <location>
        <begin position="1599"/>
        <end position="1608"/>
    </location>
</feature>
<evidence type="ECO:0000313" key="16">
    <source>
        <dbReference type="EMBL" id="TWW70723.1"/>
    </source>
</evidence>
<keyword evidence="17" id="KW-1185">Reference proteome</keyword>
<keyword evidence="11" id="KW-0968">Cytoplasmic vesicle</keyword>
<evidence type="ECO:0000259" key="13">
    <source>
        <dbReference type="PROSITE" id="PS50003"/>
    </source>
</evidence>
<dbReference type="InterPro" id="IPR036034">
    <property type="entry name" value="PDZ_sf"/>
</dbReference>
<feature type="domain" description="PH" evidence="13">
    <location>
        <begin position="1045"/>
        <end position="1159"/>
    </location>
</feature>
<feature type="region of interest" description="Disordered" evidence="12">
    <location>
        <begin position="1183"/>
        <end position="1202"/>
    </location>
</feature>
<dbReference type="Pfam" id="PF15410">
    <property type="entry name" value="PH_9"/>
    <property type="match status" value="1"/>
</dbReference>
<dbReference type="PROSITE" id="PS50106">
    <property type="entry name" value="PDZ"/>
    <property type="match status" value="1"/>
</dbReference>
<evidence type="ECO:0000256" key="8">
    <source>
        <dbReference type="ARBA" id="ARBA00023034"/>
    </source>
</evidence>
<dbReference type="EMBL" id="RHFK02000009">
    <property type="protein sequence ID" value="TWW70723.1"/>
    <property type="molecule type" value="Genomic_DNA"/>
</dbReference>
<dbReference type="InterPro" id="IPR001605">
    <property type="entry name" value="PH_dom-spectrin-type"/>
</dbReference>
<dbReference type="PRINTS" id="PR00683">
    <property type="entry name" value="SPECTRINPH"/>
</dbReference>
<reference evidence="16 17" key="1">
    <citation type="submission" date="2019-04" db="EMBL/GenBank/DDBJ databases">
        <title>Chromosome genome assembly for Takifugu flavidus.</title>
        <authorList>
            <person name="Xiao S."/>
        </authorList>
    </citation>
    <scope>NUCLEOTIDE SEQUENCE [LARGE SCALE GENOMIC DNA]</scope>
    <source>
        <strain evidence="16">HTHZ2018</strain>
        <tissue evidence="16">Muscle</tissue>
    </source>
</reference>
<feature type="compositionally biased region" description="Basic and acidic residues" evidence="12">
    <location>
        <begin position="1748"/>
        <end position="1758"/>
    </location>
</feature>
<dbReference type="Gene3D" id="1.10.555.10">
    <property type="entry name" value="Rho GTPase activation protein"/>
    <property type="match status" value="1"/>
</dbReference>
<evidence type="ECO:0000256" key="11">
    <source>
        <dbReference type="ARBA" id="ARBA00023329"/>
    </source>
</evidence>
<evidence type="ECO:0000256" key="12">
    <source>
        <dbReference type="SAM" id="MobiDB-lite"/>
    </source>
</evidence>
<accession>A0A5C6NTX4</accession>
<feature type="region of interest" description="Disordered" evidence="12">
    <location>
        <begin position="1471"/>
        <end position="1526"/>
    </location>
</feature>
<evidence type="ECO:0000259" key="14">
    <source>
        <dbReference type="PROSITE" id="PS50106"/>
    </source>
</evidence>
<feature type="region of interest" description="Disordered" evidence="12">
    <location>
        <begin position="261"/>
        <end position="280"/>
    </location>
</feature>
<dbReference type="Gene3D" id="2.30.29.30">
    <property type="entry name" value="Pleckstrin-homology domain (PH domain)/Phosphotyrosine-binding domain (PTB)"/>
    <property type="match status" value="1"/>
</dbReference>
<feature type="compositionally biased region" description="Polar residues" evidence="12">
    <location>
        <begin position="1774"/>
        <end position="1785"/>
    </location>
</feature>
<feature type="compositionally biased region" description="Low complexity" evidence="12">
    <location>
        <begin position="1511"/>
        <end position="1526"/>
    </location>
</feature>
<dbReference type="Gene3D" id="1.20.5.220">
    <property type="match status" value="1"/>
</dbReference>
<evidence type="ECO:0000256" key="1">
    <source>
        <dbReference type="ARBA" id="ARBA00004245"/>
    </source>
</evidence>